<gene>
    <name evidence="2" type="ORF">H8E29_00455</name>
</gene>
<dbReference type="EMBL" id="JACNJN010000020">
    <property type="protein sequence ID" value="MBC8333713.1"/>
    <property type="molecule type" value="Genomic_DNA"/>
</dbReference>
<name>A0A8J6NEH5_9CHLR</name>
<evidence type="ECO:0000313" key="3">
    <source>
        <dbReference type="Proteomes" id="UP000614469"/>
    </source>
</evidence>
<proteinExistence type="predicted"/>
<dbReference type="Gene3D" id="3.40.50.2000">
    <property type="entry name" value="Glycogen Phosphorylase B"/>
    <property type="match status" value="2"/>
</dbReference>
<dbReference type="Proteomes" id="UP000614469">
    <property type="component" value="Unassembled WGS sequence"/>
</dbReference>
<evidence type="ECO:0000259" key="1">
    <source>
        <dbReference type="Pfam" id="PF00534"/>
    </source>
</evidence>
<organism evidence="2 3">
    <name type="scientific">Candidatus Desulfolinea nitratireducens</name>
    <dbReference type="NCBI Taxonomy" id="2841698"/>
    <lineage>
        <taxon>Bacteria</taxon>
        <taxon>Bacillati</taxon>
        <taxon>Chloroflexota</taxon>
        <taxon>Anaerolineae</taxon>
        <taxon>Anaerolineales</taxon>
        <taxon>Anaerolineales incertae sedis</taxon>
        <taxon>Candidatus Desulfolinea</taxon>
    </lineage>
</organism>
<dbReference type="Pfam" id="PF00534">
    <property type="entry name" value="Glycos_transf_1"/>
    <property type="match status" value="1"/>
</dbReference>
<accession>A0A8J6NEH5</accession>
<comment type="caution">
    <text evidence="2">The sequence shown here is derived from an EMBL/GenBank/DDBJ whole genome shotgun (WGS) entry which is preliminary data.</text>
</comment>
<dbReference type="AlphaFoldDB" id="A0A8J6NEH5"/>
<dbReference type="CDD" id="cd03801">
    <property type="entry name" value="GT4_PimA-like"/>
    <property type="match status" value="1"/>
</dbReference>
<dbReference type="SUPFAM" id="SSF53756">
    <property type="entry name" value="UDP-Glycosyltransferase/glycogen phosphorylase"/>
    <property type="match status" value="1"/>
</dbReference>
<evidence type="ECO:0000313" key="2">
    <source>
        <dbReference type="EMBL" id="MBC8333713.1"/>
    </source>
</evidence>
<reference evidence="2 3" key="1">
    <citation type="submission" date="2020-08" db="EMBL/GenBank/DDBJ databases">
        <title>Bridging the membrane lipid divide: bacteria of the FCB group superphylum have the potential to synthesize archaeal ether lipids.</title>
        <authorList>
            <person name="Villanueva L."/>
            <person name="Von Meijenfeldt F.A.B."/>
            <person name="Westbye A.B."/>
            <person name="Yadav S."/>
            <person name="Hopmans E.C."/>
            <person name="Dutilh B.E."/>
            <person name="Sinninghe Damste J.S."/>
        </authorList>
    </citation>
    <scope>NUCLEOTIDE SEQUENCE [LARGE SCALE GENOMIC DNA]</scope>
    <source>
        <strain evidence="2">NIOZ-UU36</strain>
    </source>
</reference>
<protein>
    <submittedName>
        <fullName evidence="2">Glycosyltransferase family 4 protein</fullName>
    </submittedName>
</protein>
<dbReference type="PANTHER" id="PTHR12526">
    <property type="entry name" value="GLYCOSYLTRANSFERASE"/>
    <property type="match status" value="1"/>
</dbReference>
<sequence length="335" mass="37257">MTRICIVPKSQSGGGGSFRLKFEAGLKTRGIEVTHNPAEESDAILVIGGTRKLLPLWRAKRRGVRIVQRLDGVNWVQRVRWSGVRYTLRAEYGNWLLAFTRNRVADEVIYQSKFIRGWWEDWYGKARIPGHVVLNGVDLENFSPDRENPIPRIPPYRLLVVEGSLAGGLDTGLKAALHLTEILSERYSVKLTVAGKVDVNTKNELKKASKTVKLLEIVSREQIPELMRSSHLLFSAEINPPCPNSVIEALACGLPVVGFDTGSLRELIGEGAGRLTPYGGNPWNLDTPDIPSLAKAASEILVDQERFRLAARVRAEESLGVDKMVDNYLEILLGK</sequence>
<dbReference type="GO" id="GO:0016757">
    <property type="term" value="F:glycosyltransferase activity"/>
    <property type="evidence" value="ECO:0007669"/>
    <property type="project" value="InterPro"/>
</dbReference>
<feature type="domain" description="Glycosyl transferase family 1" evidence="1">
    <location>
        <begin position="172"/>
        <end position="305"/>
    </location>
</feature>
<dbReference type="InterPro" id="IPR001296">
    <property type="entry name" value="Glyco_trans_1"/>
</dbReference>